<comment type="caution">
    <text evidence="1">The sequence shown here is derived from an EMBL/GenBank/DDBJ whole genome shotgun (WGS) entry which is preliminary data.</text>
</comment>
<dbReference type="EMBL" id="JAMZIH010004091">
    <property type="protein sequence ID" value="KAJ1676448.1"/>
    <property type="molecule type" value="Genomic_DNA"/>
</dbReference>
<gene>
    <name evidence="1" type="primary">TMA16</name>
    <name evidence="1" type="ORF">EV182_008175</name>
</gene>
<keyword evidence="2" id="KW-1185">Reference proteome</keyword>
<evidence type="ECO:0000313" key="1">
    <source>
        <dbReference type="EMBL" id="KAJ1676448.1"/>
    </source>
</evidence>
<sequence>QKFLWFRDNLDESICPYTREDLAILIKAYLARNDDEIKEILEQRRPGRPLTPKQQLILTAAETERKEAMRGALDVPNLMDVKTLKLLHNWDGDMNSMHMITETRIKVDLGQDSDNDGDSGSKARSASNISEIDKAIETETGMLVA</sequence>
<evidence type="ECO:0000313" key="2">
    <source>
        <dbReference type="Proteomes" id="UP001145114"/>
    </source>
</evidence>
<feature type="non-terminal residue" evidence="1">
    <location>
        <position position="1"/>
    </location>
</feature>
<protein>
    <submittedName>
        <fullName evidence="1">Translation machinery-associated protein 16</fullName>
    </submittedName>
</protein>
<accession>A0ACC1HMR1</accession>
<reference evidence="1" key="1">
    <citation type="submission" date="2022-06" db="EMBL/GenBank/DDBJ databases">
        <title>Phylogenomic reconstructions and comparative analyses of Kickxellomycotina fungi.</title>
        <authorList>
            <person name="Reynolds N.K."/>
            <person name="Stajich J.E."/>
            <person name="Barry K."/>
            <person name="Grigoriev I.V."/>
            <person name="Crous P."/>
            <person name="Smith M.E."/>
        </authorList>
    </citation>
    <scope>NUCLEOTIDE SEQUENCE</scope>
    <source>
        <strain evidence="1">RSA 2271</strain>
    </source>
</reference>
<proteinExistence type="predicted"/>
<dbReference type="Proteomes" id="UP001145114">
    <property type="component" value="Unassembled WGS sequence"/>
</dbReference>
<name>A0ACC1HMR1_9FUNG</name>
<organism evidence="1 2">
    <name type="scientific">Spiromyces aspiralis</name>
    <dbReference type="NCBI Taxonomy" id="68401"/>
    <lineage>
        <taxon>Eukaryota</taxon>
        <taxon>Fungi</taxon>
        <taxon>Fungi incertae sedis</taxon>
        <taxon>Zoopagomycota</taxon>
        <taxon>Kickxellomycotina</taxon>
        <taxon>Kickxellomycetes</taxon>
        <taxon>Kickxellales</taxon>
        <taxon>Kickxellaceae</taxon>
        <taxon>Spiromyces</taxon>
    </lineage>
</organism>